<feature type="domain" description="DUF4333" evidence="2">
    <location>
        <begin position="16"/>
        <end position="92"/>
    </location>
</feature>
<keyword evidence="4" id="KW-1185">Reference proteome</keyword>
<dbReference type="PROSITE" id="PS51257">
    <property type="entry name" value="PROKAR_LIPOPROTEIN"/>
    <property type="match status" value="1"/>
</dbReference>
<organism evidence="3 4">
    <name type="scientific">Litorihabitans aurantiacus</name>
    <dbReference type="NCBI Taxonomy" id="1930061"/>
    <lineage>
        <taxon>Bacteria</taxon>
        <taxon>Bacillati</taxon>
        <taxon>Actinomycetota</taxon>
        <taxon>Actinomycetes</taxon>
        <taxon>Micrococcales</taxon>
        <taxon>Beutenbergiaceae</taxon>
        <taxon>Litorihabitans</taxon>
    </lineage>
</organism>
<evidence type="ECO:0000313" key="3">
    <source>
        <dbReference type="EMBL" id="GMA32645.1"/>
    </source>
</evidence>
<dbReference type="Proteomes" id="UP001157161">
    <property type="component" value="Unassembled WGS sequence"/>
</dbReference>
<evidence type="ECO:0000256" key="1">
    <source>
        <dbReference type="SAM" id="SignalP"/>
    </source>
</evidence>
<reference evidence="3" key="2">
    <citation type="submission" date="2023-02" db="EMBL/GenBank/DDBJ databases">
        <authorList>
            <person name="Sun Q."/>
            <person name="Mori K."/>
        </authorList>
    </citation>
    <scope>NUCLEOTIDE SEQUENCE</scope>
    <source>
        <strain evidence="3">NBRC 112290</strain>
    </source>
</reference>
<gene>
    <name evidence="3" type="ORF">GCM10025875_26370</name>
</gene>
<evidence type="ECO:0000259" key="2">
    <source>
        <dbReference type="Pfam" id="PF14230"/>
    </source>
</evidence>
<reference evidence="3" key="1">
    <citation type="journal article" date="2014" name="Int. J. Syst. Evol. Microbiol.">
        <title>Complete genome sequence of Corynebacterium casei LMG S-19264T (=DSM 44701T), isolated from a smear-ripened cheese.</title>
        <authorList>
            <consortium name="US DOE Joint Genome Institute (JGI-PGF)"/>
            <person name="Walter F."/>
            <person name="Albersmeier A."/>
            <person name="Kalinowski J."/>
            <person name="Ruckert C."/>
        </authorList>
    </citation>
    <scope>NUCLEOTIDE SEQUENCE</scope>
    <source>
        <strain evidence="3">NBRC 112290</strain>
    </source>
</reference>
<sequence>MKRLALPVTTALGVLVLGACSFSASANRTVSADQVATEAEDALEEQIGQRPEISCGDDQVDLVDGEVVDCLLTDPSTGSEFDTTVTISDVDGTDFRIAVEVAEQPNA</sequence>
<dbReference type="InterPro" id="IPR025637">
    <property type="entry name" value="DUF4333"/>
</dbReference>
<dbReference type="EMBL" id="BSUM01000001">
    <property type="protein sequence ID" value="GMA32645.1"/>
    <property type="molecule type" value="Genomic_DNA"/>
</dbReference>
<comment type="caution">
    <text evidence="3">The sequence shown here is derived from an EMBL/GenBank/DDBJ whole genome shotgun (WGS) entry which is preliminary data.</text>
</comment>
<dbReference type="Pfam" id="PF14230">
    <property type="entry name" value="DUF4333"/>
    <property type="match status" value="1"/>
</dbReference>
<keyword evidence="1" id="KW-0732">Signal</keyword>
<proteinExistence type="predicted"/>
<dbReference type="RefSeq" id="WP_284251325.1">
    <property type="nucleotide sequence ID" value="NZ_BSUM01000001.1"/>
</dbReference>
<dbReference type="AlphaFoldDB" id="A0AA37XHF3"/>
<feature type="chain" id="PRO_5041374703" description="DUF4333 domain-containing protein" evidence="1">
    <location>
        <begin position="27"/>
        <end position="107"/>
    </location>
</feature>
<name>A0AA37XHF3_9MICO</name>
<evidence type="ECO:0000313" key="4">
    <source>
        <dbReference type="Proteomes" id="UP001157161"/>
    </source>
</evidence>
<feature type="signal peptide" evidence="1">
    <location>
        <begin position="1"/>
        <end position="26"/>
    </location>
</feature>
<accession>A0AA37XHF3</accession>
<protein>
    <recommendedName>
        <fullName evidence="2">DUF4333 domain-containing protein</fullName>
    </recommendedName>
</protein>